<keyword evidence="3" id="KW-1185">Reference proteome</keyword>
<feature type="compositionally biased region" description="Low complexity" evidence="1">
    <location>
        <begin position="426"/>
        <end position="448"/>
    </location>
</feature>
<feature type="region of interest" description="Disordered" evidence="1">
    <location>
        <begin position="310"/>
        <end position="331"/>
    </location>
</feature>
<evidence type="ECO:0000256" key="1">
    <source>
        <dbReference type="SAM" id="MobiDB-lite"/>
    </source>
</evidence>
<dbReference type="Proteomes" id="UP000318053">
    <property type="component" value="Unassembled WGS sequence"/>
</dbReference>
<dbReference type="EMBL" id="SJPK01000004">
    <property type="protein sequence ID" value="TWT67230.1"/>
    <property type="molecule type" value="Genomic_DNA"/>
</dbReference>
<name>A0A5C5XWD1_9BACT</name>
<organism evidence="2 3">
    <name type="scientific">Allorhodopirellula solitaria</name>
    <dbReference type="NCBI Taxonomy" id="2527987"/>
    <lineage>
        <taxon>Bacteria</taxon>
        <taxon>Pseudomonadati</taxon>
        <taxon>Planctomycetota</taxon>
        <taxon>Planctomycetia</taxon>
        <taxon>Pirellulales</taxon>
        <taxon>Pirellulaceae</taxon>
        <taxon>Allorhodopirellula</taxon>
    </lineage>
</organism>
<dbReference type="Gene3D" id="2.30.30.700">
    <property type="entry name" value="SLA1 homology domain 1"/>
    <property type="match status" value="1"/>
</dbReference>
<comment type="caution">
    <text evidence="2">The sequence shown here is derived from an EMBL/GenBank/DDBJ whole genome shotgun (WGS) entry which is preliminary data.</text>
</comment>
<evidence type="ECO:0000313" key="2">
    <source>
        <dbReference type="EMBL" id="TWT67230.1"/>
    </source>
</evidence>
<accession>A0A5C5XWD1</accession>
<sequence>MFTLSCLRVCCHRSERFGGSIPSIRTMACLIVVLLLSADTKESCAETWTNLGGDRSIQAKMIGMWNNQVVLQLADGRSVNVPMDKLIAASRIQAGKIAEQLKEDRTRLTDEIKAAAAQAAAAAPDPLPVPPAAPAYQAPAPGMSPDQVLESVREQFQNGHLVVIYDALPPKYRKQLDDLVGLTLTKLDPNTLIAPLEQLHGLADLIVTRQNWILSQPRLHRDADANADLNATGELVEQFLLPAAGLVRAALVTDQAGLIEIQEMGFGNWLHQNDEIVSPFAAVLLEGFSSPGSQWAVVESDEETALLQEPGAAGASTTGAGDPYGSSYPGQNNASSIPTVAFQKVDGYWLPAGVAEGFEGWVQEQTAALEKYDDASMTLTDWLGGQFVSVPTVTRAPAAETRSDYPGSDYPGSDYPGSEGYDDQYGSPSSSESYESAGYPSTSSSYGPPDSPEMSSYGSTESYGTSERYGGAPAKELEPIAITPAMVGSILQSVGDYGSMFRPLEAAEDEASFHAAVDQLVGSIEGLVSLIP</sequence>
<protein>
    <recommendedName>
        <fullName evidence="4">SLA1 homology domain-containing protein</fullName>
    </recommendedName>
</protein>
<gene>
    <name evidence="2" type="ORF">CA85_20800</name>
</gene>
<reference evidence="2 3" key="1">
    <citation type="submission" date="2019-02" db="EMBL/GenBank/DDBJ databases">
        <title>Deep-cultivation of Planctomycetes and their phenomic and genomic characterization uncovers novel biology.</title>
        <authorList>
            <person name="Wiegand S."/>
            <person name="Jogler M."/>
            <person name="Boedeker C."/>
            <person name="Pinto D."/>
            <person name="Vollmers J."/>
            <person name="Rivas-Marin E."/>
            <person name="Kohn T."/>
            <person name="Peeters S.H."/>
            <person name="Heuer A."/>
            <person name="Rast P."/>
            <person name="Oberbeckmann S."/>
            <person name="Bunk B."/>
            <person name="Jeske O."/>
            <person name="Meyerdierks A."/>
            <person name="Storesund J.E."/>
            <person name="Kallscheuer N."/>
            <person name="Luecker S."/>
            <person name="Lage O.M."/>
            <person name="Pohl T."/>
            <person name="Merkel B.J."/>
            <person name="Hornburger P."/>
            <person name="Mueller R.-W."/>
            <person name="Bruemmer F."/>
            <person name="Labrenz M."/>
            <person name="Spormann A.M."/>
            <person name="Op Den Camp H."/>
            <person name="Overmann J."/>
            <person name="Amann R."/>
            <person name="Jetten M.S.M."/>
            <person name="Mascher T."/>
            <person name="Medema M.H."/>
            <person name="Devos D.P."/>
            <person name="Kaster A.-K."/>
            <person name="Ovreas L."/>
            <person name="Rohde M."/>
            <person name="Galperin M.Y."/>
            <person name="Jogler C."/>
        </authorList>
    </citation>
    <scope>NUCLEOTIDE SEQUENCE [LARGE SCALE GENOMIC DNA]</scope>
    <source>
        <strain evidence="2 3">CA85</strain>
    </source>
</reference>
<feature type="region of interest" description="Disordered" evidence="1">
    <location>
        <begin position="397"/>
        <end position="471"/>
    </location>
</feature>
<feature type="compositionally biased region" description="Low complexity" evidence="1">
    <location>
        <begin position="455"/>
        <end position="467"/>
    </location>
</feature>
<evidence type="ECO:0000313" key="3">
    <source>
        <dbReference type="Proteomes" id="UP000318053"/>
    </source>
</evidence>
<dbReference type="AlphaFoldDB" id="A0A5C5XWD1"/>
<feature type="compositionally biased region" description="Low complexity" evidence="1">
    <location>
        <begin position="311"/>
        <end position="321"/>
    </location>
</feature>
<proteinExistence type="predicted"/>
<evidence type="ECO:0008006" key="4">
    <source>
        <dbReference type="Google" id="ProtNLM"/>
    </source>
</evidence>